<feature type="binding site" evidence="11">
    <location>
        <position position="22"/>
    </location>
    <ligand>
        <name>alpha-D-mannose 1-phosphate</name>
        <dbReference type="ChEBI" id="CHEBI:58409"/>
    </ligand>
</feature>
<comment type="catalytic activity">
    <reaction evidence="13">
        <text>alpha-D-mannose 1-phosphate = D-mannose 6-phosphate</text>
        <dbReference type="Rhea" id="RHEA:11140"/>
        <dbReference type="ChEBI" id="CHEBI:58409"/>
        <dbReference type="ChEBI" id="CHEBI:58735"/>
        <dbReference type="EC" id="5.4.2.8"/>
    </reaction>
</comment>
<dbReference type="PANTHER" id="PTHR10466:SF0">
    <property type="entry name" value="PHOSPHOMANNOMUTASE"/>
    <property type="match status" value="1"/>
</dbReference>
<dbReference type="SFLD" id="SFLDF00445">
    <property type="entry name" value="alpha-phosphomannomutase"/>
    <property type="match status" value="1"/>
</dbReference>
<proteinExistence type="inferred from homology"/>
<feature type="binding site" evidence="11">
    <location>
        <position position="142"/>
    </location>
    <ligand>
        <name>alpha-D-mannose 1-phosphate</name>
        <dbReference type="ChEBI" id="CHEBI:58409"/>
    </ligand>
</feature>
<comment type="similarity">
    <text evidence="3 13">Belongs to the eukaryotic PMM family.</text>
</comment>
<feature type="binding site" evidence="12">
    <location>
        <position position="208"/>
    </location>
    <ligand>
        <name>Mg(2+)</name>
        <dbReference type="ChEBI" id="CHEBI:18420"/>
        <label>1</label>
    </ligand>
</feature>
<feature type="active site" description="Proton donor/acceptor" evidence="10">
    <location>
        <position position="15"/>
    </location>
</feature>
<feature type="binding site" evidence="11">
    <location>
        <position position="180"/>
    </location>
    <ligand>
        <name>alpha-D-mannose 1-phosphate</name>
        <dbReference type="ChEBI" id="CHEBI:58409"/>
    </ligand>
</feature>
<name>A0A8S1LUE4_9CILI</name>
<evidence type="ECO:0000256" key="6">
    <source>
        <dbReference type="ARBA" id="ARBA00022490"/>
    </source>
</evidence>
<dbReference type="OrthoDB" id="10264771at2759"/>
<feature type="binding site" evidence="12">
    <location>
        <position position="13"/>
    </location>
    <ligand>
        <name>Mg(2+)</name>
        <dbReference type="ChEBI" id="CHEBI:18420"/>
        <label>1</label>
    </ligand>
</feature>
<gene>
    <name evidence="14" type="ORF">PSON_ATCC_30995.1.T0290125</name>
</gene>
<keyword evidence="6 13" id="KW-0963">Cytoplasm</keyword>
<comment type="pathway">
    <text evidence="2 13">Nucleotide-sugar biosynthesis; GDP-alpha-D-mannose biosynthesis; alpha-D-mannose 1-phosphate from D-fructose 6-phosphate: step 2/2.</text>
</comment>
<evidence type="ECO:0000256" key="5">
    <source>
        <dbReference type="ARBA" id="ARBA00012730"/>
    </source>
</evidence>
<evidence type="ECO:0000256" key="1">
    <source>
        <dbReference type="ARBA" id="ARBA00004496"/>
    </source>
</evidence>
<dbReference type="GO" id="GO:0006013">
    <property type="term" value="P:mannose metabolic process"/>
    <property type="evidence" value="ECO:0007669"/>
    <property type="project" value="TreeGrafter"/>
</dbReference>
<organism evidence="14 15">
    <name type="scientific">Paramecium sonneborni</name>
    <dbReference type="NCBI Taxonomy" id="65129"/>
    <lineage>
        <taxon>Eukaryota</taxon>
        <taxon>Sar</taxon>
        <taxon>Alveolata</taxon>
        <taxon>Ciliophora</taxon>
        <taxon>Intramacronucleata</taxon>
        <taxon>Oligohymenophorea</taxon>
        <taxon>Peniculida</taxon>
        <taxon>Parameciidae</taxon>
        <taxon>Paramecium</taxon>
    </lineage>
</organism>
<feature type="binding site" evidence="12">
    <location>
        <position position="15"/>
    </location>
    <ligand>
        <name>Mg(2+)</name>
        <dbReference type="ChEBI" id="CHEBI:18420"/>
        <label>1</label>
    </ligand>
</feature>
<dbReference type="PANTHER" id="PTHR10466">
    <property type="entry name" value="PHOSPHOMANNOMUTASE"/>
    <property type="match status" value="1"/>
</dbReference>
<evidence type="ECO:0000256" key="2">
    <source>
        <dbReference type="ARBA" id="ARBA00004699"/>
    </source>
</evidence>
<evidence type="ECO:0000256" key="8">
    <source>
        <dbReference type="ARBA" id="ARBA00022842"/>
    </source>
</evidence>
<dbReference type="NCBIfam" id="TIGR01484">
    <property type="entry name" value="HAD-SF-IIB"/>
    <property type="match status" value="1"/>
</dbReference>
<comment type="function">
    <text evidence="13">Involved in the synthesis of the GDP-mannose and dolichol-phosphate-mannose required for a number of critical mannosyl transfer reactions.</text>
</comment>
<evidence type="ECO:0000256" key="7">
    <source>
        <dbReference type="ARBA" id="ARBA00022723"/>
    </source>
</evidence>
<dbReference type="AlphaFoldDB" id="A0A8S1LUE4"/>
<reference evidence="14" key="1">
    <citation type="submission" date="2021-01" db="EMBL/GenBank/DDBJ databases">
        <authorList>
            <consortium name="Genoscope - CEA"/>
            <person name="William W."/>
        </authorList>
    </citation>
    <scope>NUCLEOTIDE SEQUENCE</scope>
</reference>
<dbReference type="GO" id="GO:0009298">
    <property type="term" value="P:GDP-mannose biosynthetic process"/>
    <property type="evidence" value="ECO:0007669"/>
    <property type="project" value="InterPro"/>
</dbReference>
<comment type="subcellular location">
    <subcellularLocation>
        <location evidence="1 13">Cytoplasm</location>
    </subcellularLocation>
</comment>
<dbReference type="FunFam" id="3.30.1240.20:FF:000001">
    <property type="entry name" value="Phosphomannomutase"/>
    <property type="match status" value="1"/>
</dbReference>
<dbReference type="SFLD" id="SFLDG01140">
    <property type="entry name" value="C2.B:_Phosphomannomutase_and_P"/>
    <property type="match status" value="1"/>
</dbReference>
<sequence length="247" mass="29072">MMARSKQLIILFDVDGTLTKSRNKIEQNMLETLKQLCKLHYVGIVGGSDYHKIKDQVGQDVIDMVDYVFSENGLHSFKNGEHFHTQSLNKFVGENQLQKFINFTLLQLSQIELPLKRGTFIEYRNGMINISPIGRNCSQQERDDFEQYDKEHQVRKQLIEKLENEFKDLNFKYSIGGQISFDVFPKGWDKTYCLQFLNDFEKVYFFGDKTFEGGNDHEIYIHERTIGQQVNNPQETIKYLNELFLQI</sequence>
<comment type="cofactor">
    <cofactor evidence="12">
        <name>Mg(2+)</name>
        <dbReference type="ChEBI" id="CHEBI:18420"/>
    </cofactor>
</comment>
<accession>A0A8S1LUE4</accession>
<feature type="binding site" evidence="12">
    <location>
        <position position="220"/>
    </location>
    <ligand>
        <name>Mg(2+)</name>
        <dbReference type="ChEBI" id="CHEBI:18420"/>
        <label>1</label>
    </ligand>
</feature>
<dbReference type="Proteomes" id="UP000692954">
    <property type="component" value="Unassembled WGS sequence"/>
</dbReference>
<dbReference type="CDD" id="cd02585">
    <property type="entry name" value="HAD_PMM"/>
    <property type="match status" value="1"/>
</dbReference>
<evidence type="ECO:0000256" key="4">
    <source>
        <dbReference type="ARBA" id="ARBA00011738"/>
    </source>
</evidence>
<keyword evidence="7 12" id="KW-0479">Metal-binding</keyword>
<dbReference type="GO" id="GO:0004615">
    <property type="term" value="F:phosphomannomutase activity"/>
    <property type="evidence" value="ECO:0007669"/>
    <property type="project" value="UniProtKB-EC"/>
</dbReference>
<keyword evidence="9 13" id="KW-0413">Isomerase</keyword>
<keyword evidence="8 12" id="KW-0460">Magnesium</keyword>
<dbReference type="GO" id="GO:0006487">
    <property type="term" value="P:protein N-linked glycosylation"/>
    <property type="evidence" value="ECO:0007669"/>
    <property type="project" value="TreeGrafter"/>
</dbReference>
<dbReference type="GO" id="GO:0046872">
    <property type="term" value="F:metal ion binding"/>
    <property type="evidence" value="ECO:0007669"/>
    <property type="project" value="UniProtKB-KW"/>
</dbReference>
<dbReference type="InterPro" id="IPR006379">
    <property type="entry name" value="HAD-SF_hydro_IIB"/>
</dbReference>
<dbReference type="SFLD" id="SFLDG01143">
    <property type="entry name" value="C2.B.3:_Phosphomannomutase_Lik"/>
    <property type="match status" value="1"/>
</dbReference>
<feature type="binding site" evidence="11">
    <location>
        <position position="124"/>
    </location>
    <ligand>
        <name>alpha-D-mannose 1-phosphate</name>
        <dbReference type="ChEBI" id="CHEBI:58409"/>
    </ligand>
</feature>
<dbReference type="EMBL" id="CAJJDN010000029">
    <property type="protein sequence ID" value="CAD8072358.1"/>
    <property type="molecule type" value="Genomic_DNA"/>
</dbReference>
<evidence type="ECO:0000256" key="11">
    <source>
        <dbReference type="PIRSR" id="PIRSR605002-2"/>
    </source>
</evidence>
<comment type="caution">
    <text evidence="14">The sequence shown here is derived from an EMBL/GenBank/DDBJ whole genome shotgun (WGS) entry which is preliminary data.</text>
</comment>
<evidence type="ECO:0000256" key="12">
    <source>
        <dbReference type="PIRSR" id="PIRSR605002-3"/>
    </source>
</evidence>
<dbReference type="InterPro" id="IPR005002">
    <property type="entry name" value="PMM"/>
</dbReference>
<dbReference type="EC" id="5.4.2.8" evidence="5 13"/>
<dbReference type="SFLD" id="SFLDS00003">
    <property type="entry name" value="Haloacid_Dehalogenase"/>
    <property type="match status" value="1"/>
</dbReference>
<evidence type="ECO:0000256" key="3">
    <source>
        <dbReference type="ARBA" id="ARBA00009736"/>
    </source>
</evidence>
<feature type="active site" description="Nucleophile" evidence="10">
    <location>
        <position position="13"/>
    </location>
</feature>
<dbReference type="GO" id="GO:0005829">
    <property type="term" value="C:cytosol"/>
    <property type="evidence" value="ECO:0007669"/>
    <property type="project" value="TreeGrafter"/>
</dbReference>
<feature type="binding site" evidence="11">
    <location>
        <position position="182"/>
    </location>
    <ligand>
        <name>alpha-D-mannose 1-phosphate</name>
        <dbReference type="ChEBI" id="CHEBI:58409"/>
    </ligand>
</feature>
<dbReference type="Pfam" id="PF03332">
    <property type="entry name" value="PMM"/>
    <property type="match status" value="1"/>
</dbReference>
<feature type="binding site" evidence="11">
    <location>
        <position position="135"/>
    </location>
    <ligand>
        <name>alpha-D-mannose 1-phosphate</name>
        <dbReference type="ChEBI" id="CHEBI:58409"/>
    </ligand>
</feature>
<feature type="binding site" evidence="12">
    <location>
        <position position="225"/>
    </location>
    <ligand>
        <name>Mg(2+)</name>
        <dbReference type="ChEBI" id="CHEBI:18420"/>
        <label>1</label>
    </ligand>
</feature>
<evidence type="ECO:0000256" key="13">
    <source>
        <dbReference type="RuleBase" id="RU361118"/>
    </source>
</evidence>
<evidence type="ECO:0000256" key="9">
    <source>
        <dbReference type="ARBA" id="ARBA00023235"/>
    </source>
</evidence>
<protein>
    <recommendedName>
        <fullName evidence="5 13">Phosphomannomutase</fullName>
        <ecNumber evidence="5 13">5.4.2.8</ecNumber>
    </recommendedName>
</protein>
<evidence type="ECO:0000313" key="14">
    <source>
        <dbReference type="EMBL" id="CAD8072358.1"/>
    </source>
</evidence>
<evidence type="ECO:0000256" key="10">
    <source>
        <dbReference type="PIRSR" id="PIRSR605002-1"/>
    </source>
</evidence>
<evidence type="ECO:0000313" key="15">
    <source>
        <dbReference type="Proteomes" id="UP000692954"/>
    </source>
</evidence>
<keyword evidence="15" id="KW-1185">Reference proteome</keyword>
<comment type="subunit">
    <text evidence="4 13">Homodimer.</text>
</comment>